<dbReference type="AlphaFoldDB" id="A0A7J7LTN4"/>
<evidence type="ECO:0000259" key="5">
    <source>
        <dbReference type="PROSITE" id="PS50966"/>
    </source>
</evidence>
<dbReference type="EMBL" id="JACGCM010002021">
    <property type="protein sequence ID" value="KAF6145949.1"/>
    <property type="molecule type" value="Genomic_DNA"/>
</dbReference>
<keyword evidence="1" id="KW-0479">Metal-binding</keyword>
<gene>
    <name evidence="6" type="ORF">GIB67_007968</name>
</gene>
<keyword evidence="3" id="KW-0862">Zinc</keyword>
<dbReference type="InterPro" id="IPR007527">
    <property type="entry name" value="Znf_SWIM"/>
</dbReference>
<comment type="caution">
    <text evidence="6">The sequence shown here is derived from an EMBL/GenBank/DDBJ whole genome shotgun (WGS) entry which is preliminary data.</text>
</comment>
<protein>
    <recommendedName>
        <fullName evidence="5">SWIM-type domain-containing protein</fullName>
    </recommendedName>
</protein>
<dbReference type="Proteomes" id="UP000541444">
    <property type="component" value="Unassembled WGS sequence"/>
</dbReference>
<keyword evidence="7" id="KW-1185">Reference proteome</keyword>
<evidence type="ECO:0000256" key="4">
    <source>
        <dbReference type="PROSITE-ProRule" id="PRU00325"/>
    </source>
</evidence>
<evidence type="ECO:0000256" key="1">
    <source>
        <dbReference type="ARBA" id="ARBA00022723"/>
    </source>
</evidence>
<name>A0A7J7LTN4_9MAGN</name>
<proteinExistence type="predicted"/>
<dbReference type="InterPro" id="IPR006564">
    <property type="entry name" value="Znf_PMZ"/>
</dbReference>
<evidence type="ECO:0000313" key="7">
    <source>
        <dbReference type="Proteomes" id="UP000541444"/>
    </source>
</evidence>
<feature type="domain" description="SWIM-type" evidence="5">
    <location>
        <begin position="41"/>
        <end position="88"/>
    </location>
</feature>
<accession>A0A7J7LTN4</accession>
<sequence>MSRVAYTNHVESWNNVILKMRDLLIHVFIKELRRIYSEMSYTYREEAEKSQARLTSWATDHYGTCSCRWWQTIGIPCEHGVRALGLANVDQTTRVFEYITNDTYKVVYKTDPHVHAPIPIVQAGHPRT</sequence>
<dbReference type="Pfam" id="PF04434">
    <property type="entry name" value="SWIM"/>
    <property type="match status" value="1"/>
</dbReference>
<evidence type="ECO:0000313" key="6">
    <source>
        <dbReference type="EMBL" id="KAF6145949.1"/>
    </source>
</evidence>
<dbReference type="PROSITE" id="PS50966">
    <property type="entry name" value="ZF_SWIM"/>
    <property type="match status" value="1"/>
</dbReference>
<dbReference type="GO" id="GO:0008270">
    <property type="term" value="F:zinc ion binding"/>
    <property type="evidence" value="ECO:0007669"/>
    <property type="project" value="UniProtKB-KW"/>
</dbReference>
<dbReference type="SMART" id="SM00575">
    <property type="entry name" value="ZnF_PMZ"/>
    <property type="match status" value="1"/>
</dbReference>
<evidence type="ECO:0000256" key="2">
    <source>
        <dbReference type="ARBA" id="ARBA00022771"/>
    </source>
</evidence>
<reference evidence="6 7" key="1">
    <citation type="journal article" date="2020" name="IScience">
        <title>Genome Sequencing of the Endangered Kingdonia uniflora (Circaeasteraceae, Ranunculales) Reveals Potential Mechanisms of Evolutionary Specialization.</title>
        <authorList>
            <person name="Sun Y."/>
            <person name="Deng T."/>
            <person name="Zhang A."/>
            <person name="Moore M.J."/>
            <person name="Landis J.B."/>
            <person name="Lin N."/>
            <person name="Zhang H."/>
            <person name="Zhang X."/>
            <person name="Huang J."/>
            <person name="Zhang X."/>
            <person name="Sun H."/>
            <person name="Wang H."/>
        </authorList>
    </citation>
    <scope>NUCLEOTIDE SEQUENCE [LARGE SCALE GENOMIC DNA]</scope>
    <source>
        <strain evidence="6">TB1705</strain>
        <tissue evidence="6">Leaf</tissue>
    </source>
</reference>
<keyword evidence="2 4" id="KW-0863">Zinc-finger</keyword>
<organism evidence="6 7">
    <name type="scientific">Kingdonia uniflora</name>
    <dbReference type="NCBI Taxonomy" id="39325"/>
    <lineage>
        <taxon>Eukaryota</taxon>
        <taxon>Viridiplantae</taxon>
        <taxon>Streptophyta</taxon>
        <taxon>Embryophyta</taxon>
        <taxon>Tracheophyta</taxon>
        <taxon>Spermatophyta</taxon>
        <taxon>Magnoliopsida</taxon>
        <taxon>Ranunculales</taxon>
        <taxon>Circaeasteraceae</taxon>
        <taxon>Kingdonia</taxon>
    </lineage>
</organism>
<evidence type="ECO:0000256" key="3">
    <source>
        <dbReference type="ARBA" id="ARBA00022833"/>
    </source>
</evidence>